<dbReference type="Pfam" id="PF10002">
    <property type="entry name" value="DUF2243"/>
    <property type="match status" value="1"/>
</dbReference>
<accession>A0A109MTJ6</accession>
<comment type="caution">
    <text evidence="2">The sequence shown here is derived from an EMBL/GenBank/DDBJ whole genome shotgun (WGS) entry which is preliminary data.</text>
</comment>
<gene>
    <name evidence="2" type="ORF">AS888_09135</name>
</gene>
<proteinExistence type="predicted"/>
<dbReference type="InterPro" id="IPR018719">
    <property type="entry name" value="DUF2243_membrane"/>
</dbReference>
<feature type="transmembrane region" description="Helical" evidence="1">
    <location>
        <begin position="25"/>
        <end position="48"/>
    </location>
</feature>
<organism evidence="2 3">
    <name type="scientific">Peribacillus simplex</name>
    <dbReference type="NCBI Taxonomy" id="1478"/>
    <lineage>
        <taxon>Bacteria</taxon>
        <taxon>Bacillati</taxon>
        <taxon>Bacillota</taxon>
        <taxon>Bacilli</taxon>
        <taxon>Bacillales</taxon>
        <taxon>Bacillaceae</taxon>
        <taxon>Peribacillus</taxon>
    </lineage>
</organism>
<evidence type="ECO:0000256" key="1">
    <source>
        <dbReference type="SAM" id="Phobius"/>
    </source>
</evidence>
<feature type="transmembrane region" description="Helical" evidence="1">
    <location>
        <begin position="98"/>
        <end position="117"/>
    </location>
</feature>
<reference evidence="2 3" key="1">
    <citation type="submission" date="2015-11" db="EMBL/GenBank/DDBJ databases">
        <title>Genome Sequence of Bacillus simplex strain VanAntwerpen2.</title>
        <authorList>
            <person name="Couger M.B."/>
        </authorList>
    </citation>
    <scope>NUCLEOTIDE SEQUENCE [LARGE SCALE GENOMIC DNA]</scope>
    <source>
        <strain evidence="2 3">VanAntwerpen02</strain>
    </source>
</reference>
<dbReference type="RefSeq" id="WP_061143856.1">
    <property type="nucleotide sequence ID" value="NZ_LNNH01000046.1"/>
</dbReference>
<evidence type="ECO:0008006" key="4">
    <source>
        <dbReference type="Google" id="ProtNLM"/>
    </source>
</evidence>
<keyword evidence="1" id="KW-0472">Membrane</keyword>
<evidence type="ECO:0000313" key="3">
    <source>
        <dbReference type="Proteomes" id="UP000064189"/>
    </source>
</evidence>
<keyword evidence="1" id="KW-0812">Transmembrane</keyword>
<feature type="transmembrane region" description="Helical" evidence="1">
    <location>
        <begin position="68"/>
        <end position="86"/>
    </location>
</feature>
<keyword evidence="1" id="KW-1133">Transmembrane helix</keyword>
<evidence type="ECO:0000313" key="2">
    <source>
        <dbReference type="EMBL" id="KWW12532.1"/>
    </source>
</evidence>
<sequence length="172" mass="19981">MEFKPRNQKDHSIAEIRYTYSARNLWSGILFGIGLIAFIDEAIFHQLLHWHHFYDKSTSSIGLVSDGLFHALSWFATVGSLFMFADLRRRKGLWLKRWAGGVLLGAGFFQLYDGIVQHKLMRLHQIRYNVDIRPYDLIWNIAASAMILFGLVLIIRTRRSLLNVKADNHHAQ</sequence>
<protein>
    <recommendedName>
        <fullName evidence="4">DUF2243 domain-containing protein</fullName>
    </recommendedName>
</protein>
<keyword evidence="3" id="KW-1185">Reference proteome</keyword>
<feature type="transmembrane region" description="Helical" evidence="1">
    <location>
        <begin position="137"/>
        <end position="155"/>
    </location>
</feature>
<dbReference type="Proteomes" id="UP000064189">
    <property type="component" value="Unassembled WGS sequence"/>
</dbReference>
<name>A0A109MTJ6_9BACI</name>
<dbReference type="AlphaFoldDB" id="A0A109MTJ6"/>
<dbReference type="EMBL" id="LNNH01000046">
    <property type="protein sequence ID" value="KWW12532.1"/>
    <property type="molecule type" value="Genomic_DNA"/>
</dbReference>